<protein>
    <submittedName>
        <fullName evidence="3">Uncharacterized protein</fullName>
    </submittedName>
</protein>
<dbReference type="Gene3D" id="2.60.40.420">
    <property type="entry name" value="Cupredoxins - blue copper proteins"/>
    <property type="match status" value="1"/>
</dbReference>
<dbReference type="InterPro" id="IPR008972">
    <property type="entry name" value="Cupredoxin"/>
</dbReference>
<feature type="chain" id="PRO_5044213675" evidence="2">
    <location>
        <begin position="19"/>
        <end position="213"/>
    </location>
</feature>
<dbReference type="InterPro" id="IPR052953">
    <property type="entry name" value="Ser-rich/MCO-related"/>
</dbReference>
<accession>A0A2W1FVV6</accession>
<comment type="caution">
    <text evidence="3">The sequence shown here is derived from an EMBL/GenBank/DDBJ whole genome shotgun (WGS) entry which is preliminary data.</text>
</comment>
<feature type="signal peptide" evidence="2">
    <location>
        <begin position="1"/>
        <end position="18"/>
    </location>
</feature>
<dbReference type="SUPFAM" id="SSF49503">
    <property type="entry name" value="Cupredoxins"/>
    <property type="match status" value="1"/>
</dbReference>
<evidence type="ECO:0000256" key="1">
    <source>
        <dbReference type="SAM" id="MobiDB-lite"/>
    </source>
</evidence>
<name>A0A2W1FVV6_9PLEO</name>
<organism evidence="3 4">
    <name type="scientific">Pyrenophora tritici-repentis</name>
    <dbReference type="NCBI Taxonomy" id="45151"/>
    <lineage>
        <taxon>Eukaryota</taxon>
        <taxon>Fungi</taxon>
        <taxon>Dikarya</taxon>
        <taxon>Ascomycota</taxon>
        <taxon>Pezizomycotina</taxon>
        <taxon>Dothideomycetes</taxon>
        <taxon>Pleosporomycetidae</taxon>
        <taxon>Pleosporales</taxon>
        <taxon>Pleosporineae</taxon>
        <taxon>Pleosporaceae</taxon>
        <taxon>Pyrenophora</taxon>
    </lineage>
</organism>
<dbReference type="Proteomes" id="UP000249757">
    <property type="component" value="Unassembled WGS sequence"/>
</dbReference>
<dbReference type="AlphaFoldDB" id="A0A2W1FVV6"/>
<evidence type="ECO:0000313" key="4">
    <source>
        <dbReference type="Proteomes" id="UP000249757"/>
    </source>
</evidence>
<feature type="compositionally biased region" description="Low complexity" evidence="1">
    <location>
        <begin position="161"/>
        <end position="185"/>
    </location>
</feature>
<sequence length="213" mass="21521">MHFSTIFAASAMASAAMAAEHIVAVGDKTGNIVFMPETVTAAQGDTVVFHFWPKNHSVVQSTFAKPCEPMADGMWSGFVPTTDTEKAASTSFTYEVKNASAPIWFYCSQGQHCQGGMVGVINPPASGANTIDAYKKAAAAASDNVSPTSKAGTGGKLNENGTATSGSGSSGTQSGSGSMASMSGTPQSTGAASQVGGSVAFAGLTGLFTFFML</sequence>
<proteinExistence type="predicted"/>
<evidence type="ECO:0000313" key="3">
    <source>
        <dbReference type="EMBL" id="KAI1511552.1"/>
    </source>
</evidence>
<evidence type="ECO:0000256" key="2">
    <source>
        <dbReference type="SAM" id="SignalP"/>
    </source>
</evidence>
<keyword evidence="2" id="KW-0732">Signal</keyword>
<dbReference type="CDD" id="cd00920">
    <property type="entry name" value="Cupredoxin"/>
    <property type="match status" value="1"/>
</dbReference>
<dbReference type="PANTHER" id="PTHR34883">
    <property type="entry name" value="SERINE-RICH PROTEIN, PUTATIVE-RELATED-RELATED"/>
    <property type="match status" value="1"/>
</dbReference>
<dbReference type="EMBL" id="NRDI02000013">
    <property type="protein sequence ID" value="KAI1511552.1"/>
    <property type="molecule type" value="Genomic_DNA"/>
</dbReference>
<reference evidence="4" key="1">
    <citation type="journal article" date="2022" name="Microb. Genom.">
        <title>A global pangenome for the wheat fungal pathogen Pyrenophora tritici-repentis and prediction of effector protein structural homology.</title>
        <authorList>
            <person name="Moolhuijzen P.M."/>
            <person name="See P.T."/>
            <person name="Shi G."/>
            <person name="Powell H.R."/>
            <person name="Cockram J."/>
            <person name="Jorgensen L.N."/>
            <person name="Benslimane H."/>
            <person name="Strelkov S.E."/>
            <person name="Turner J."/>
            <person name="Liu Z."/>
            <person name="Moffat C.S."/>
        </authorList>
    </citation>
    <scope>NUCLEOTIDE SEQUENCE [LARGE SCALE GENOMIC DNA]</scope>
</reference>
<keyword evidence="4" id="KW-1185">Reference proteome</keyword>
<dbReference type="PANTHER" id="PTHR34883:SF17">
    <property type="entry name" value="CUPREDOXIN"/>
    <property type="match status" value="1"/>
</dbReference>
<feature type="region of interest" description="Disordered" evidence="1">
    <location>
        <begin position="144"/>
        <end position="189"/>
    </location>
</feature>
<gene>
    <name evidence="3" type="ORF">Ptr86124_009196</name>
</gene>